<organism evidence="1 2">
    <name type="scientific">Allochromatium vinosum (strain ATCC 17899 / DSM 180 / NBRC 103801 / NCIMB 10441 / D)</name>
    <name type="common">Chromatium vinosum</name>
    <dbReference type="NCBI Taxonomy" id="572477"/>
    <lineage>
        <taxon>Bacteria</taxon>
        <taxon>Pseudomonadati</taxon>
        <taxon>Pseudomonadota</taxon>
        <taxon>Gammaproteobacteria</taxon>
        <taxon>Chromatiales</taxon>
        <taxon>Chromatiaceae</taxon>
        <taxon>Allochromatium</taxon>
    </lineage>
</organism>
<dbReference type="HOGENOM" id="CLU_041132_3_1_6"/>
<dbReference type="eggNOG" id="COG0438">
    <property type="taxonomic scope" value="Bacteria"/>
</dbReference>
<evidence type="ECO:0000313" key="1">
    <source>
        <dbReference type="EMBL" id="ADC63061.1"/>
    </source>
</evidence>
<dbReference type="KEGG" id="alv:Alvin_2139"/>
<gene>
    <name evidence="1" type="ordered locus">Alvin_2139</name>
</gene>
<dbReference type="STRING" id="572477.Alvin_2139"/>
<proteinExistence type="predicted"/>
<sequence length="372" mass="42171">MRLVYLSPVPWESFAQRPHKFVHWAHSRTRKNIFWIDPYPTRFPRWSDFRRPPSTTTTGLVQDAPSWLKVLKPGGFPIEPLPGSALINRQFWRPNLSALDECANDSSTLLVIGKPSVLALELLERFFRCPSLYDAMDDFPAFYAGLSRIALARREQMIARRVDIIWASSSKLKIRWEGFHNDVRLVHNGLDLSVMPAMEQVSTKSTKRIFGYVGTIGSWFDWDWIRTLAESRPSDEIRLIGPVFEPPKTALPGNVAMLPACDHGLALKSMLQFDVGLIPFKSNALTASVDPIKYYEYRALALPVISTDFGEMHFRSDVPGVFVSRSLADMPSLAEAALRFNRDSIDNRLFASQNSWEARFDAAGPLPAEVRT</sequence>
<dbReference type="EMBL" id="CP001896">
    <property type="protein sequence ID" value="ADC63061.1"/>
    <property type="molecule type" value="Genomic_DNA"/>
</dbReference>
<keyword evidence="2" id="KW-1185">Reference proteome</keyword>
<dbReference type="AlphaFoldDB" id="D3RVP8"/>
<protein>
    <submittedName>
        <fullName evidence="1">Glycosyltransferase</fullName>
    </submittedName>
</protein>
<dbReference type="CAZy" id="GT4">
    <property type="family name" value="Glycosyltransferase Family 4"/>
</dbReference>
<reference evidence="1 2" key="1">
    <citation type="journal article" date="2011" name="Stand. Genomic Sci.">
        <title>Complete genome sequence of Allochromatium vinosum DSM 180(T).</title>
        <authorList>
            <person name="Weissgerber T."/>
            <person name="Zigann R."/>
            <person name="Bruce D."/>
            <person name="Chang Y.J."/>
            <person name="Detter J.C."/>
            <person name="Han C."/>
            <person name="Hauser L."/>
            <person name="Jeffries C.D."/>
            <person name="Land M."/>
            <person name="Munk A.C."/>
            <person name="Tapia R."/>
            <person name="Dahl C."/>
        </authorList>
    </citation>
    <scope>NUCLEOTIDE SEQUENCE [LARGE SCALE GENOMIC DNA]</scope>
    <source>
        <strain evidence="2">ATCC 17899 / DSM 180 / NBRC 103801 / NCIMB 10441 / D</strain>
    </source>
</reference>
<dbReference type="OrthoDB" id="9815351at2"/>
<dbReference type="Gene3D" id="3.40.50.2000">
    <property type="entry name" value="Glycogen Phosphorylase B"/>
    <property type="match status" value="1"/>
</dbReference>
<accession>D3RVP8</accession>
<evidence type="ECO:0000313" key="2">
    <source>
        <dbReference type="Proteomes" id="UP000001441"/>
    </source>
</evidence>
<name>D3RVP8_ALLVD</name>
<dbReference type="SUPFAM" id="SSF53756">
    <property type="entry name" value="UDP-Glycosyltransferase/glycogen phosphorylase"/>
    <property type="match status" value="1"/>
</dbReference>
<dbReference type="Proteomes" id="UP000001441">
    <property type="component" value="Chromosome"/>
</dbReference>